<dbReference type="Gene3D" id="3.40.50.150">
    <property type="entry name" value="Vaccinia Virus protein VP39"/>
    <property type="match status" value="1"/>
</dbReference>
<sequence>MSGDATNGELDRVERIFDRLAAGYDRQIGWSERLLLGDARRWAIGEARGEVVEIGVGSGLNLPLYGAGVTRVIGVELSERMLDLARGRLAAVPVELRQGDAQQLDLPAESADSVVSTYTFCTIPDPGAAAAAAWRVLRPGGVFVAVEHGPARARPVAAAMRMLEPLAVRFAADYLTREPVGYLTAAGFTIEHYARTGRGGVVFRVLARKPE</sequence>
<dbReference type="GO" id="GO:0032259">
    <property type="term" value="P:methylation"/>
    <property type="evidence" value="ECO:0007669"/>
    <property type="project" value="UniProtKB-KW"/>
</dbReference>
<gene>
    <name evidence="2" type="ORF">GV791_12290</name>
</gene>
<dbReference type="EMBL" id="JAAGVB010000016">
    <property type="protein sequence ID" value="NEW33333.1"/>
    <property type="molecule type" value="Genomic_DNA"/>
</dbReference>
<dbReference type="InterPro" id="IPR052356">
    <property type="entry name" value="Thiol_S-MT"/>
</dbReference>
<dbReference type="PANTHER" id="PTHR45036:SF1">
    <property type="entry name" value="METHYLTRANSFERASE LIKE 7A"/>
    <property type="match status" value="1"/>
</dbReference>
<dbReference type="RefSeq" id="WP_163844488.1">
    <property type="nucleotide sequence ID" value="NZ_AP026975.1"/>
</dbReference>
<organism evidence="2 3">
    <name type="scientific">Nocardia cyriacigeorgica</name>
    <dbReference type="NCBI Taxonomy" id="135487"/>
    <lineage>
        <taxon>Bacteria</taxon>
        <taxon>Bacillati</taxon>
        <taxon>Actinomycetota</taxon>
        <taxon>Actinomycetes</taxon>
        <taxon>Mycobacteriales</taxon>
        <taxon>Nocardiaceae</taxon>
        <taxon>Nocardia</taxon>
    </lineage>
</organism>
<proteinExistence type="predicted"/>
<reference evidence="2 3" key="1">
    <citation type="submission" date="2020-01" db="EMBL/GenBank/DDBJ databases">
        <title>Genetics and antimicrobial susceptibilities of Nocardia species isolated from the soil; a comparison with species isolated from humans.</title>
        <authorList>
            <person name="Carrasco G."/>
            <person name="Monzon S."/>
            <person name="Sansegundo M."/>
            <person name="Garcia E."/>
            <person name="Garrido N."/>
            <person name="Medina M.J."/>
            <person name="Villalon P."/>
            <person name="Ramirez-Arocha A.C."/>
            <person name="Jimenez P."/>
            <person name="Cuesta I."/>
            <person name="Valdezate S."/>
        </authorList>
    </citation>
    <scope>NUCLEOTIDE SEQUENCE [LARGE SCALE GENOMIC DNA]</scope>
    <source>
        <strain evidence="2 3">CNM20110626</strain>
    </source>
</reference>
<dbReference type="Pfam" id="PF08241">
    <property type="entry name" value="Methyltransf_11"/>
    <property type="match status" value="1"/>
</dbReference>
<dbReference type="InterPro" id="IPR013216">
    <property type="entry name" value="Methyltransf_11"/>
</dbReference>
<evidence type="ECO:0000259" key="1">
    <source>
        <dbReference type="Pfam" id="PF08241"/>
    </source>
</evidence>
<dbReference type="AlphaFoldDB" id="A0A6P1CNT1"/>
<feature type="domain" description="Methyltransferase type 11" evidence="1">
    <location>
        <begin position="52"/>
        <end position="144"/>
    </location>
</feature>
<dbReference type="SUPFAM" id="SSF53335">
    <property type="entry name" value="S-adenosyl-L-methionine-dependent methyltransferases"/>
    <property type="match status" value="1"/>
</dbReference>
<protein>
    <submittedName>
        <fullName evidence="2">Class I SAM-dependent methyltransferase</fullName>
    </submittedName>
</protein>
<comment type="caution">
    <text evidence="2">The sequence shown here is derived from an EMBL/GenBank/DDBJ whole genome shotgun (WGS) entry which is preliminary data.</text>
</comment>
<keyword evidence="2" id="KW-0489">Methyltransferase</keyword>
<dbReference type="InterPro" id="IPR029063">
    <property type="entry name" value="SAM-dependent_MTases_sf"/>
</dbReference>
<dbReference type="CDD" id="cd02440">
    <property type="entry name" value="AdoMet_MTases"/>
    <property type="match status" value="1"/>
</dbReference>
<dbReference type="PANTHER" id="PTHR45036">
    <property type="entry name" value="METHYLTRANSFERASE LIKE 7B"/>
    <property type="match status" value="1"/>
</dbReference>
<accession>A0A6P1CNT1</accession>
<dbReference type="Proteomes" id="UP000471166">
    <property type="component" value="Unassembled WGS sequence"/>
</dbReference>
<dbReference type="GO" id="GO:0008757">
    <property type="term" value="F:S-adenosylmethionine-dependent methyltransferase activity"/>
    <property type="evidence" value="ECO:0007669"/>
    <property type="project" value="InterPro"/>
</dbReference>
<evidence type="ECO:0000313" key="3">
    <source>
        <dbReference type="Proteomes" id="UP000471166"/>
    </source>
</evidence>
<keyword evidence="2" id="KW-0808">Transferase</keyword>
<name>A0A6P1CNT1_9NOCA</name>
<evidence type="ECO:0000313" key="2">
    <source>
        <dbReference type="EMBL" id="NEW33333.1"/>
    </source>
</evidence>